<dbReference type="AlphaFoldDB" id="A0A1E7FKN3"/>
<feature type="compositionally biased region" description="Basic and acidic residues" evidence="1">
    <location>
        <begin position="197"/>
        <end position="207"/>
    </location>
</feature>
<evidence type="ECO:0000256" key="1">
    <source>
        <dbReference type="SAM" id="MobiDB-lite"/>
    </source>
</evidence>
<dbReference type="PANTHER" id="PTHR39290:SF6">
    <property type="entry name" value="S-ADENOSYL-L-METHIONINE-DEPENDENT METHYLTRANSFERASES SUPERFAMILY PROTEIN"/>
    <property type="match status" value="1"/>
</dbReference>
<dbReference type="Proteomes" id="UP000095751">
    <property type="component" value="Unassembled WGS sequence"/>
</dbReference>
<gene>
    <name evidence="2" type="ORF">FRACYDRAFT_183317</name>
</gene>
<reference evidence="2 3" key="1">
    <citation type="submission" date="2016-09" db="EMBL/GenBank/DDBJ databases">
        <title>Extensive genetic diversity and differential bi-allelic expression allows diatom success in the polar Southern Ocean.</title>
        <authorList>
            <consortium name="DOE Joint Genome Institute"/>
            <person name="Mock T."/>
            <person name="Otillar R.P."/>
            <person name="Strauss J."/>
            <person name="Dupont C."/>
            <person name="Frickenhaus S."/>
            <person name="Maumus F."/>
            <person name="Mcmullan M."/>
            <person name="Sanges R."/>
            <person name="Schmutz J."/>
            <person name="Toseland A."/>
            <person name="Valas R."/>
            <person name="Veluchamy A."/>
            <person name="Ward B.J."/>
            <person name="Allen A."/>
            <person name="Barry K."/>
            <person name="Falciatore A."/>
            <person name="Ferrante M."/>
            <person name="Fortunato A.E."/>
            <person name="Gloeckner G."/>
            <person name="Gruber A."/>
            <person name="Hipkin R."/>
            <person name="Janech M."/>
            <person name="Kroth P."/>
            <person name="Leese F."/>
            <person name="Lindquist E."/>
            <person name="Lyon B.R."/>
            <person name="Martin J."/>
            <person name="Mayer C."/>
            <person name="Parker M."/>
            <person name="Quesneville H."/>
            <person name="Raymond J."/>
            <person name="Uhlig C."/>
            <person name="Valentin K.U."/>
            <person name="Worden A.Z."/>
            <person name="Armbrust E.V."/>
            <person name="Bowler C."/>
            <person name="Green B."/>
            <person name="Moulton V."/>
            <person name="Van Oosterhout C."/>
            <person name="Grigoriev I."/>
        </authorList>
    </citation>
    <scope>NUCLEOTIDE SEQUENCE [LARGE SCALE GENOMIC DNA]</scope>
    <source>
        <strain evidence="2 3">CCMP1102</strain>
    </source>
</reference>
<dbReference type="PANTHER" id="PTHR39290">
    <property type="entry name" value="C3H1-TYPE DOMAIN-CONTAINING PROTEIN-RELATED"/>
    <property type="match status" value="1"/>
</dbReference>
<evidence type="ECO:0000313" key="3">
    <source>
        <dbReference type="Proteomes" id="UP000095751"/>
    </source>
</evidence>
<feature type="compositionally biased region" description="Polar residues" evidence="1">
    <location>
        <begin position="208"/>
        <end position="219"/>
    </location>
</feature>
<dbReference type="KEGG" id="fcy:FRACYDRAFT_183317"/>
<feature type="region of interest" description="Disordered" evidence="1">
    <location>
        <begin position="197"/>
        <end position="228"/>
    </location>
</feature>
<dbReference type="OrthoDB" id="5411518at2759"/>
<dbReference type="InParanoid" id="A0A1E7FKN3"/>
<organism evidence="2 3">
    <name type="scientific">Fragilariopsis cylindrus CCMP1102</name>
    <dbReference type="NCBI Taxonomy" id="635003"/>
    <lineage>
        <taxon>Eukaryota</taxon>
        <taxon>Sar</taxon>
        <taxon>Stramenopiles</taxon>
        <taxon>Ochrophyta</taxon>
        <taxon>Bacillariophyta</taxon>
        <taxon>Bacillariophyceae</taxon>
        <taxon>Bacillariophycidae</taxon>
        <taxon>Bacillariales</taxon>
        <taxon>Bacillariaceae</taxon>
        <taxon>Fragilariopsis</taxon>
    </lineage>
</organism>
<name>A0A1E7FKN3_9STRA</name>
<proteinExistence type="predicted"/>
<sequence length="372" mass="41855">MNSLHRLLYCHRTIIVAATATSIGVVGLITENESSSHQRHCCACESSASASFSTPLDVTVHRPSIWARLGILSHPLPRLLTPNDPAFKIPKRFFRQRQSNEEKMRQLLTVKAPRIARNDPEFEKKIGLLREEIFQLAYGKGVTPQMREDFLIQYGCTGFSDDIINRLVELCATRGVVEVGAGHGQWEKALTDAYGRHMSDNNDRSISTDKNNQENSTSKLVPREQKTKKRTKRFDFVLAYDNNSNLPLNTHIYNQYTQPHHDHFGNVAILQSEIDVGKVLRSWACRGRALLLVYPPPGQMAIDTVKTYIDAGSENDTLIYVGEGRGGANGDDTLFDLLENGEWILIEVMDVVKPPGDKGCEKLYVLHHKKSN</sequence>
<protein>
    <submittedName>
        <fullName evidence="2">Uncharacterized protein</fullName>
    </submittedName>
</protein>
<dbReference type="EMBL" id="KV784356">
    <property type="protein sequence ID" value="OEU18684.1"/>
    <property type="molecule type" value="Genomic_DNA"/>
</dbReference>
<accession>A0A1E7FKN3</accession>
<evidence type="ECO:0000313" key="2">
    <source>
        <dbReference type="EMBL" id="OEU18684.1"/>
    </source>
</evidence>
<keyword evidence="3" id="KW-1185">Reference proteome</keyword>